<evidence type="ECO:0000313" key="4">
    <source>
        <dbReference type="EMBL" id="MXP32096.1"/>
    </source>
</evidence>
<dbReference type="OrthoDB" id="9804448at2"/>
<dbReference type="EMBL" id="WTYE01000001">
    <property type="protein sequence ID" value="MXP32096.1"/>
    <property type="molecule type" value="Genomic_DNA"/>
</dbReference>
<feature type="transmembrane region" description="Helical" evidence="1">
    <location>
        <begin position="374"/>
        <end position="394"/>
    </location>
</feature>
<dbReference type="Proteomes" id="UP000446786">
    <property type="component" value="Unassembled WGS sequence"/>
</dbReference>
<name>A0A845AUB0_9SPHN</name>
<feature type="transmembrane region" description="Helical" evidence="1">
    <location>
        <begin position="450"/>
        <end position="472"/>
    </location>
</feature>
<keyword evidence="1" id="KW-1133">Transmembrane helix</keyword>
<dbReference type="Pfam" id="PF00144">
    <property type="entry name" value="Beta-lactamase"/>
    <property type="match status" value="1"/>
</dbReference>
<feature type="chain" id="PRO_5032587645" evidence="2">
    <location>
        <begin position="17"/>
        <end position="480"/>
    </location>
</feature>
<feature type="signal peptide" evidence="2">
    <location>
        <begin position="1"/>
        <end position="16"/>
    </location>
</feature>
<dbReference type="PANTHER" id="PTHR46825:SF9">
    <property type="entry name" value="BETA-LACTAMASE-RELATED DOMAIN-CONTAINING PROTEIN"/>
    <property type="match status" value="1"/>
</dbReference>
<keyword evidence="4" id="KW-0378">Hydrolase</keyword>
<dbReference type="Gene3D" id="3.40.710.10">
    <property type="entry name" value="DD-peptidase/beta-lactamase superfamily"/>
    <property type="match status" value="1"/>
</dbReference>
<dbReference type="InterPro" id="IPR001466">
    <property type="entry name" value="Beta-lactam-related"/>
</dbReference>
<keyword evidence="2" id="KW-0732">Signal</keyword>
<sequence length="480" mass="51524">MVLSVLTKWFSLTALAFGFAVTLSANQGLGSIEDFVEREMPNSGVPGLAYGIVTNGNAIVARARGVSNVDTGTVVTEDTPFLTGSVSKSFTALAIMQLMEAEKIELDAPVSDYLPVFAERPAGGVTIRQLLSHTSGFSTFQGNASHKDRTDDGDILAYQAAQIAQEEPAYSPGTRWEYSNHNYKVLGRVIEVVSGQDFATYIESRIMEPAEMRDSFVSDGTINGDMATGHRPWFGTKKAMTFNPSGPGSAPQGGIVASAADLARYLQLMMNEKDDILSAAGKQAMMQPASELSPYYGFGWFLDEEKGTVFHSGSSPGFEALATMKPAEKKAAIVLVNAGSGTGFGETIQLRNGITARALGLAYHGETSRTWQKALFISLALLPIIYLLSMVWAYRYRAALRAKTGPFGLFSLWFPLVTTVAAAIFILVAVPRIFGASLATIGLFQPDVGLLLIATATMGVLWAVFRLILAYFGKAAPEQV</sequence>
<dbReference type="InterPro" id="IPR012338">
    <property type="entry name" value="Beta-lactam/transpept-like"/>
</dbReference>
<dbReference type="InterPro" id="IPR050491">
    <property type="entry name" value="AmpC-like"/>
</dbReference>
<keyword evidence="1" id="KW-0812">Transmembrane</keyword>
<dbReference type="GO" id="GO:0016787">
    <property type="term" value="F:hydrolase activity"/>
    <property type="evidence" value="ECO:0007669"/>
    <property type="project" value="UniProtKB-KW"/>
</dbReference>
<evidence type="ECO:0000313" key="5">
    <source>
        <dbReference type="Proteomes" id="UP000446786"/>
    </source>
</evidence>
<dbReference type="PANTHER" id="PTHR46825">
    <property type="entry name" value="D-ALANYL-D-ALANINE-CARBOXYPEPTIDASE/ENDOPEPTIDASE AMPH"/>
    <property type="match status" value="1"/>
</dbReference>
<evidence type="ECO:0000256" key="2">
    <source>
        <dbReference type="SAM" id="SignalP"/>
    </source>
</evidence>
<accession>A0A845AUB0</accession>
<evidence type="ECO:0000259" key="3">
    <source>
        <dbReference type="Pfam" id="PF00144"/>
    </source>
</evidence>
<comment type="caution">
    <text evidence="4">The sequence shown here is derived from an EMBL/GenBank/DDBJ whole genome shotgun (WGS) entry which is preliminary data.</text>
</comment>
<protein>
    <submittedName>
        <fullName evidence="4">Serine hydrolase</fullName>
    </submittedName>
</protein>
<proteinExistence type="predicted"/>
<gene>
    <name evidence="4" type="ORF">GRI94_09715</name>
</gene>
<keyword evidence="1" id="KW-0472">Membrane</keyword>
<keyword evidence="5" id="KW-1185">Reference proteome</keyword>
<dbReference type="RefSeq" id="WP_160779472.1">
    <property type="nucleotide sequence ID" value="NZ_BAAAZF010000001.1"/>
</dbReference>
<organism evidence="4 5">
    <name type="scientific">Parerythrobacter jejuensis</name>
    <dbReference type="NCBI Taxonomy" id="795812"/>
    <lineage>
        <taxon>Bacteria</taxon>
        <taxon>Pseudomonadati</taxon>
        <taxon>Pseudomonadota</taxon>
        <taxon>Alphaproteobacteria</taxon>
        <taxon>Sphingomonadales</taxon>
        <taxon>Erythrobacteraceae</taxon>
        <taxon>Parerythrobacter</taxon>
    </lineage>
</organism>
<feature type="transmembrane region" description="Helical" evidence="1">
    <location>
        <begin position="406"/>
        <end position="430"/>
    </location>
</feature>
<dbReference type="SUPFAM" id="SSF56601">
    <property type="entry name" value="beta-lactamase/transpeptidase-like"/>
    <property type="match status" value="1"/>
</dbReference>
<evidence type="ECO:0000256" key="1">
    <source>
        <dbReference type="SAM" id="Phobius"/>
    </source>
</evidence>
<feature type="domain" description="Beta-lactamase-related" evidence="3">
    <location>
        <begin position="34"/>
        <end position="342"/>
    </location>
</feature>
<reference evidence="4 5" key="1">
    <citation type="submission" date="2019-12" db="EMBL/GenBank/DDBJ databases">
        <title>Genomic-based taxomic classification of the family Erythrobacteraceae.</title>
        <authorList>
            <person name="Xu L."/>
        </authorList>
    </citation>
    <scope>NUCLEOTIDE SEQUENCE [LARGE SCALE GENOMIC DNA]</scope>
    <source>
        <strain evidence="4 5">JCM 16677</strain>
    </source>
</reference>
<dbReference type="AlphaFoldDB" id="A0A845AUB0"/>